<name>A0ABT3BFL8_9RHOB</name>
<gene>
    <name evidence="8" type="ORF">MUB52_11010</name>
</gene>
<keyword evidence="5 7" id="KW-0949">S-adenosyl-L-methionine</keyword>
<evidence type="ECO:0000256" key="5">
    <source>
        <dbReference type="ARBA" id="ARBA00022691"/>
    </source>
</evidence>
<keyword evidence="9" id="KW-1185">Reference proteome</keyword>
<sequence>MSKDRPPSVNSFLKWAGGKRWLVPELQRHLPTSFNRYIEPFLGGGAVFFALRPTSATLSDLNRDLIELYQVVRDHPQQLRELLLDHEQKHTKDYYYSTRSDVPTAKLERAARTLYLNRTCFNGLYRVNKKGEFNVPIGTKTTVVFPEEDFNAYSAALASADLIVADFEEVIDDAEDGDLVYVDPPYTVAHNMNGFLKYNDHIFSWSDQERLRSAISRAAERGAMVIASNANHDSIKDLYSGLGNHHEVTRHSVIAGPVAKRTPTSEVLMTFNLGS</sequence>
<dbReference type="PROSITE" id="PS00092">
    <property type="entry name" value="N6_MTASE"/>
    <property type="match status" value="1"/>
</dbReference>
<evidence type="ECO:0000256" key="7">
    <source>
        <dbReference type="RuleBase" id="RU361257"/>
    </source>
</evidence>
<dbReference type="Pfam" id="PF02086">
    <property type="entry name" value="MethyltransfD12"/>
    <property type="match status" value="1"/>
</dbReference>
<dbReference type="GO" id="GO:0032259">
    <property type="term" value="P:methylation"/>
    <property type="evidence" value="ECO:0007669"/>
    <property type="project" value="UniProtKB-KW"/>
</dbReference>
<dbReference type="InterPro" id="IPR023095">
    <property type="entry name" value="Ade_MeTrfase_dom_2"/>
</dbReference>
<dbReference type="NCBIfam" id="TIGR00571">
    <property type="entry name" value="dam"/>
    <property type="match status" value="1"/>
</dbReference>
<evidence type="ECO:0000256" key="4">
    <source>
        <dbReference type="ARBA" id="ARBA00022679"/>
    </source>
</evidence>
<dbReference type="Gene3D" id="3.40.50.150">
    <property type="entry name" value="Vaccinia Virus protein VP39"/>
    <property type="match status" value="1"/>
</dbReference>
<dbReference type="InterPro" id="IPR012263">
    <property type="entry name" value="M_m6A_EcoRV"/>
</dbReference>
<evidence type="ECO:0000256" key="2">
    <source>
        <dbReference type="ARBA" id="ARBA00011900"/>
    </source>
</evidence>
<dbReference type="EC" id="2.1.1.72" evidence="2 7"/>
<dbReference type="InterPro" id="IPR029063">
    <property type="entry name" value="SAM-dependent_MTases_sf"/>
</dbReference>
<evidence type="ECO:0000313" key="8">
    <source>
        <dbReference type="EMBL" id="MCV3271958.1"/>
    </source>
</evidence>
<evidence type="ECO:0000313" key="9">
    <source>
        <dbReference type="Proteomes" id="UP001208690"/>
    </source>
</evidence>
<dbReference type="RefSeq" id="WP_263844284.1">
    <property type="nucleotide sequence ID" value="NZ_JALIEB010000006.1"/>
</dbReference>
<dbReference type="SUPFAM" id="SSF53335">
    <property type="entry name" value="S-adenosyl-L-methionine-dependent methyltransferases"/>
    <property type="match status" value="1"/>
</dbReference>
<dbReference type="InterPro" id="IPR002052">
    <property type="entry name" value="DNA_methylase_N6_adenine_CS"/>
</dbReference>
<dbReference type="Gene3D" id="1.10.1020.10">
    <property type="entry name" value="Adenine-specific Methyltransferase, Domain 2"/>
    <property type="match status" value="1"/>
</dbReference>
<reference evidence="8 9" key="1">
    <citation type="submission" date="2022-04" db="EMBL/GenBank/DDBJ databases">
        <title>Roseobacter sp. WL0113 is a bacterium isolated from neritic sediment.</title>
        <authorList>
            <person name="Wang L."/>
            <person name="He W."/>
            <person name="Zhang D.-F."/>
        </authorList>
    </citation>
    <scope>NUCLEOTIDE SEQUENCE [LARGE SCALE GENOMIC DNA]</scope>
    <source>
        <strain evidence="8 9">WL0113</strain>
    </source>
</reference>
<keyword evidence="3 7" id="KW-0489">Methyltransferase</keyword>
<protein>
    <recommendedName>
        <fullName evidence="2 7">Site-specific DNA-methyltransferase (adenine-specific)</fullName>
        <ecNumber evidence="2 7">2.1.1.72</ecNumber>
    </recommendedName>
</protein>
<dbReference type="PRINTS" id="PR00505">
    <property type="entry name" value="D12N6MTFRASE"/>
</dbReference>
<comment type="caution">
    <text evidence="8">The sequence shown here is derived from an EMBL/GenBank/DDBJ whole genome shotgun (WGS) entry which is preliminary data.</text>
</comment>
<evidence type="ECO:0000256" key="3">
    <source>
        <dbReference type="ARBA" id="ARBA00022603"/>
    </source>
</evidence>
<accession>A0ABT3BFL8</accession>
<dbReference type="PANTHER" id="PTHR30481">
    <property type="entry name" value="DNA ADENINE METHYLASE"/>
    <property type="match status" value="1"/>
</dbReference>
<dbReference type="PANTHER" id="PTHR30481:SF3">
    <property type="entry name" value="DNA ADENINE METHYLASE"/>
    <property type="match status" value="1"/>
</dbReference>
<dbReference type="GO" id="GO:0009007">
    <property type="term" value="F:site-specific DNA-methyltransferase (adenine-specific) activity"/>
    <property type="evidence" value="ECO:0007669"/>
    <property type="project" value="UniProtKB-EC"/>
</dbReference>
<dbReference type="Proteomes" id="UP001208690">
    <property type="component" value="Unassembled WGS sequence"/>
</dbReference>
<evidence type="ECO:0000256" key="6">
    <source>
        <dbReference type="ARBA" id="ARBA00047942"/>
    </source>
</evidence>
<evidence type="ECO:0000256" key="1">
    <source>
        <dbReference type="ARBA" id="ARBA00006594"/>
    </source>
</evidence>
<organism evidence="8 9">
    <name type="scientific">Roseobacter sinensis</name>
    <dbReference type="NCBI Taxonomy" id="2931391"/>
    <lineage>
        <taxon>Bacteria</taxon>
        <taxon>Pseudomonadati</taxon>
        <taxon>Pseudomonadota</taxon>
        <taxon>Alphaproteobacteria</taxon>
        <taxon>Rhodobacterales</taxon>
        <taxon>Roseobacteraceae</taxon>
        <taxon>Roseobacter</taxon>
    </lineage>
</organism>
<comment type="similarity">
    <text evidence="1 7">Belongs to the N(4)/N(6)-methyltransferase family.</text>
</comment>
<comment type="catalytic activity">
    <reaction evidence="6 7">
        <text>a 2'-deoxyadenosine in DNA + S-adenosyl-L-methionine = an N(6)-methyl-2'-deoxyadenosine in DNA + S-adenosyl-L-homocysteine + H(+)</text>
        <dbReference type="Rhea" id="RHEA:15197"/>
        <dbReference type="Rhea" id="RHEA-COMP:12418"/>
        <dbReference type="Rhea" id="RHEA-COMP:12419"/>
        <dbReference type="ChEBI" id="CHEBI:15378"/>
        <dbReference type="ChEBI" id="CHEBI:57856"/>
        <dbReference type="ChEBI" id="CHEBI:59789"/>
        <dbReference type="ChEBI" id="CHEBI:90615"/>
        <dbReference type="ChEBI" id="CHEBI:90616"/>
        <dbReference type="EC" id="2.1.1.72"/>
    </reaction>
</comment>
<dbReference type="EMBL" id="JALIEB010000006">
    <property type="protein sequence ID" value="MCV3271958.1"/>
    <property type="molecule type" value="Genomic_DNA"/>
</dbReference>
<dbReference type="PIRSF" id="PIRSF000398">
    <property type="entry name" value="M_m6A_EcoRV"/>
    <property type="match status" value="1"/>
</dbReference>
<proteinExistence type="inferred from homology"/>
<dbReference type="InterPro" id="IPR012327">
    <property type="entry name" value="MeTrfase_D12"/>
</dbReference>
<keyword evidence="4 7" id="KW-0808">Transferase</keyword>